<evidence type="ECO:0000313" key="1">
    <source>
        <dbReference type="EMBL" id="KAI3752547.1"/>
    </source>
</evidence>
<dbReference type="Proteomes" id="UP001055811">
    <property type="component" value="Linkage Group LG04"/>
</dbReference>
<keyword evidence="2" id="KW-1185">Reference proteome</keyword>
<protein>
    <submittedName>
        <fullName evidence="1">Uncharacterized protein</fullName>
    </submittedName>
</protein>
<name>A0ACB9E249_CICIN</name>
<organism evidence="1 2">
    <name type="scientific">Cichorium intybus</name>
    <name type="common">Chicory</name>
    <dbReference type="NCBI Taxonomy" id="13427"/>
    <lineage>
        <taxon>Eukaryota</taxon>
        <taxon>Viridiplantae</taxon>
        <taxon>Streptophyta</taxon>
        <taxon>Embryophyta</taxon>
        <taxon>Tracheophyta</taxon>
        <taxon>Spermatophyta</taxon>
        <taxon>Magnoliopsida</taxon>
        <taxon>eudicotyledons</taxon>
        <taxon>Gunneridae</taxon>
        <taxon>Pentapetalae</taxon>
        <taxon>asterids</taxon>
        <taxon>campanulids</taxon>
        <taxon>Asterales</taxon>
        <taxon>Asteraceae</taxon>
        <taxon>Cichorioideae</taxon>
        <taxon>Cichorieae</taxon>
        <taxon>Cichoriinae</taxon>
        <taxon>Cichorium</taxon>
    </lineage>
</organism>
<sequence>MHTPNSTYCDPSMITMHTPYDPEVPEFCHKSSYFAPGPGSSPMIIVEFIHVKQFHISDITHKTNLQILENLKANTLRVPIIIKLLSIYSDSNIQIDLIFINSPYRLEVNSIGDSDRKIKQKITYAGYDYRSDMKKKNLPGFQGCRSMSMTRSIECRVPRWSVRLLIKKVEN</sequence>
<gene>
    <name evidence="1" type="ORF">L2E82_24581</name>
</gene>
<dbReference type="EMBL" id="CM042012">
    <property type="protein sequence ID" value="KAI3752547.1"/>
    <property type="molecule type" value="Genomic_DNA"/>
</dbReference>
<proteinExistence type="predicted"/>
<accession>A0ACB9E249</accession>
<evidence type="ECO:0000313" key="2">
    <source>
        <dbReference type="Proteomes" id="UP001055811"/>
    </source>
</evidence>
<reference evidence="1 2" key="2">
    <citation type="journal article" date="2022" name="Mol. Ecol. Resour.">
        <title>The genomes of chicory, endive, great burdock and yacon provide insights into Asteraceae paleo-polyploidization history and plant inulin production.</title>
        <authorList>
            <person name="Fan W."/>
            <person name="Wang S."/>
            <person name="Wang H."/>
            <person name="Wang A."/>
            <person name="Jiang F."/>
            <person name="Liu H."/>
            <person name="Zhao H."/>
            <person name="Xu D."/>
            <person name="Zhang Y."/>
        </authorList>
    </citation>
    <scope>NUCLEOTIDE SEQUENCE [LARGE SCALE GENOMIC DNA]</scope>
    <source>
        <strain evidence="2">cv. Punajuju</strain>
        <tissue evidence="1">Leaves</tissue>
    </source>
</reference>
<comment type="caution">
    <text evidence="1">The sequence shown here is derived from an EMBL/GenBank/DDBJ whole genome shotgun (WGS) entry which is preliminary data.</text>
</comment>
<reference evidence="2" key="1">
    <citation type="journal article" date="2022" name="Mol. Ecol. Resour.">
        <title>The genomes of chicory, endive, great burdock and yacon provide insights into Asteraceae palaeo-polyploidization history and plant inulin production.</title>
        <authorList>
            <person name="Fan W."/>
            <person name="Wang S."/>
            <person name="Wang H."/>
            <person name="Wang A."/>
            <person name="Jiang F."/>
            <person name="Liu H."/>
            <person name="Zhao H."/>
            <person name="Xu D."/>
            <person name="Zhang Y."/>
        </authorList>
    </citation>
    <scope>NUCLEOTIDE SEQUENCE [LARGE SCALE GENOMIC DNA]</scope>
    <source>
        <strain evidence="2">cv. Punajuju</strain>
    </source>
</reference>